<protein>
    <submittedName>
        <fullName evidence="1">Uncharacterized protein</fullName>
    </submittedName>
</protein>
<gene>
    <name evidence="1" type="ORF">FYJ71_00980</name>
</gene>
<proteinExistence type="predicted"/>
<dbReference type="Gene3D" id="2.130.10.10">
    <property type="entry name" value="YVTN repeat-like/Quinoprotein amine dehydrogenase"/>
    <property type="match status" value="1"/>
</dbReference>
<organism evidence="1 2">
    <name type="scientific">Peptostreptococcus porci</name>
    <dbReference type="NCBI Taxonomy" id="2652282"/>
    <lineage>
        <taxon>Bacteria</taxon>
        <taxon>Bacillati</taxon>
        <taxon>Bacillota</taxon>
        <taxon>Clostridia</taxon>
        <taxon>Peptostreptococcales</taxon>
        <taxon>Peptostreptococcaceae</taxon>
        <taxon>Peptostreptococcus</taxon>
    </lineage>
</organism>
<keyword evidence="2" id="KW-1185">Reference proteome</keyword>
<evidence type="ECO:0000313" key="2">
    <source>
        <dbReference type="Proteomes" id="UP000440713"/>
    </source>
</evidence>
<reference evidence="1 2" key="1">
    <citation type="submission" date="2019-08" db="EMBL/GenBank/DDBJ databases">
        <title>In-depth cultivation of the pig gut microbiome towards novel bacterial diversity and tailored functional studies.</title>
        <authorList>
            <person name="Wylensek D."/>
            <person name="Hitch T.C.A."/>
            <person name="Clavel T."/>
        </authorList>
    </citation>
    <scope>NUCLEOTIDE SEQUENCE [LARGE SCALE GENOMIC DNA]</scope>
    <source>
        <strain evidence="1 2">WCA-SAB-591-4A-A</strain>
    </source>
</reference>
<accession>A0A6N7WXN7</accession>
<dbReference type="AlphaFoldDB" id="A0A6N7WXN7"/>
<name>A0A6N7WXN7_9FIRM</name>
<dbReference type="EMBL" id="VUNE01000001">
    <property type="protein sequence ID" value="MST61558.1"/>
    <property type="molecule type" value="Genomic_DNA"/>
</dbReference>
<evidence type="ECO:0000313" key="1">
    <source>
        <dbReference type="EMBL" id="MST61558.1"/>
    </source>
</evidence>
<comment type="caution">
    <text evidence="1">The sequence shown here is derived from an EMBL/GenBank/DDBJ whole genome shotgun (WGS) entry which is preliminary data.</text>
</comment>
<dbReference type="Proteomes" id="UP000440713">
    <property type="component" value="Unassembled WGS sequence"/>
</dbReference>
<sequence>MNIYDKEKNTSIADEKINHTLSPSMFEYNSDLYYYMNDKNKVTLYNHTKKKSKLTLEGINEVLYTHLDGDTIYVLGKFIEDDEKGQIGKYDLIEYNLKTKAISKTIIKNDSYRYMFSDLILFNNNIILQEDITMVLFKNKKEIVYLDRVSKQTKNIIVDEYPQSISVDNENNLILVSKNSISIYDKDFKLIKHKKIDIIEKDDYGRRFNSYIVIGGK</sequence>
<dbReference type="InterPro" id="IPR015943">
    <property type="entry name" value="WD40/YVTN_repeat-like_dom_sf"/>
</dbReference>